<feature type="compositionally biased region" description="Low complexity" evidence="10">
    <location>
        <begin position="92"/>
        <end position="109"/>
    </location>
</feature>
<feature type="region of interest" description="Disordered" evidence="10">
    <location>
        <begin position="39"/>
        <end position="216"/>
    </location>
</feature>
<feature type="non-terminal residue" evidence="12">
    <location>
        <position position="216"/>
    </location>
</feature>
<keyword evidence="13" id="KW-1185">Reference proteome</keyword>
<dbReference type="PANTHER" id="PTHR47428">
    <property type="entry name" value="REGULATORY PROTEIN MIG1-RELATED"/>
    <property type="match status" value="1"/>
</dbReference>
<sequence length="216" mass="24078">GHLARHNRIHTGERNFSCLMPGCPSKFSRQDNMMQHYRTHVSPKSRRGLAKKQDSQDETSAAADATADALEGPENESMASSSPLVQTEQADPSLQGSPPRSQPQQGQASMLATPSEQGVEGMDRDAGIDGHSGESLSPASRPPHPNRPSVPASPTSPPMTQATERMEEEEEESSSTRDQQMFFYRQQQQYEQQYQQQKSQAQPSHRHHHHHSSRHH</sequence>
<dbReference type="SUPFAM" id="SSF57667">
    <property type="entry name" value="beta-beta-alpha zinc fingers"/>
    <property type="match status" value="1"/>
</dbReference>
<feature type="compositionally biased region" description="Low complexity" evidence="10">
    <location>
        <begin position="179"/>
        <end position="202"/>
    </location>
</feature>
<keyword evidence="5" id="KW-0862">Zinc</keyword>
<dbReference type="PROSITE" id="PS50157">
    <property type="entry name" value="ZINC_FINGER_C2H2_2"/>
    <property type="match status" value="1"/>
</dbReference>
<feature type="compositionally biased region" description="Basic residues" evidence="10">
    <location>
        <begin position="204"/>
        <end position="216"/>
    </location>
</feature>
<dbReference type="FunFam" id="3.30.160.60:FF:002343">
    <property type="entry name" value="Zinc finger protein 33A"/>
    <property type="match status" value="1"/>
</dbReference>
<dbReference type="GO" id="GO:0005737">
    <property type="term" value="C:cytoplasm"/>
    <property type="evidence" value="ECO:0007669"/>
    <property type="project" value="TreeGrafter"/>
</dbReference>
<keyword evidence="2" id="KW-0479">Metal-binding</keyword>
<keyword evidence="4 9" id="KW-0863">Zinc-finger</keyword>
<dbReference type="PROSITE" id="PS00028">
    <property type="entry name" value="ZINC_FINGER_C2H2_1"/>
    <property type="match status" value="1"/>
</dbReference>
<name>A0A9P6EYL3_9FUNG</name>
<dbReference type="GO" id="GO:0000433">
    <property type="term" value="P:carbon catabolite repression of transcription from RNA polymerase II promoter by glucose"/>
    <property type="evidence" value="ECO:0007669"/>
    <property type="project" value="TreeGrafter"/>
</dbReference>
<comment type="subcellular location">
    <subcellularLocation>
        <location evidence="1">Nucleus</location>
    </subcellularLocation>
</comment>
<evidence type="ECO:0000256" key="9">
    <source>
        <dbReference type="PROSITE-ProRule" id="PRU00042"/>
    </source>
</evidence>
<gene>
    <name evidence="12" type="primary">NRG1_2</name>
    <name evidence="12" type="ORF">BGW38_010023</name>
</gene>
<evidence type="ECO:0000313" key="12">
    <source>
        <dbReference type="EMBL" id="KAF9537896.1"/>
    </source>
</evidence>
<dbReference type="PANTHER" id="PTHR47428:SF1">
    <property type="entry name" value="REGULATORY PROTEIN MIG1-RELATED"/>
    <property type="match status" value="1"/>
</dbReference>
<organism evidence="12 13">
    <name type="scientific">Lunasporangiospora selenospora</name>
    <dbReference type="NCBI Taxonomy" id="979761"/>
    <lineage>
        <taxon>Eukaryota</taxon>
        <taxon>Fungi</taxon>
        <taxon>Fungi incertae sedis</taxon>
        <taxon>Mucoromycota</taxon>
        <taxon>Mortierellomycotina</taxon>
        <taxon>Mortierellomycetes</taxon>
        <taxon>Mortierellales</taxon>
        <taxon>Mortierellaceae</taxon>
        <taxon>Lunasporangiospora</taxon>
    </lineage>
</organism>
<evidence type="ECO:0000256" key="7">
    <source>
        <dbReference type="ARBA" id="ARBA00023163"/>
    </source>
</evidence>
<feature type="compositionally biased region" description="Basic and acidic residues" evidence="10">
    <location>
        <begin position="121"/>
        <end position="132"/>
    </location>
</feature>
<evidence type="ECO:0000256" key="10">
    <source>
        <dbReference type="SAM" id="MobiDB-lite"/>
    </source>
</evidence>
<dbReference type="GO" id="GO:0005634">
    <property type="term" value="C:nucleus"/>
    <property type="evidence" value="ECO:0007669"/>
    <property type="project" value="UniProtKB-SubCell"/>
</dbReference>
<feature type="compositionally biased region" description="Polar residues" evidence="10">
    <location>
        <begin position="77"/>
        <end position="90"/>
    </location>
</feature>
<protein>
    <submittedName>
        <fullName evidence="12">Transcriptional repressor</fullName>
    </submittedName>
</protein>
<keyword evidence="7" id="KW-0804">Transcription</keyword>
<evidence type="ECO:0000256" key="3">
    <source>
        <dbReference type="ARBA" id="ARBA00022737"/>
    </source>
</evidence>
<evidence type="ECO:0000256" key="2">
    <source>
        <dbReference type="ARBA" id="ARBA00022723"/>
    </source>
</evidence>
<evidence type="ECO:0000256" key="1">
    <source>
        <dbReference type="ARBA" id="ARBA00004123"/>
    </source>
</evidence>
<dbReference type="Gene3D" id="3.30.160.60">
    <property type="entry name" value="Classic Zinc Finger"/>
    <property type="match status" value="2"/>
</dbReference>
<dbReference type="InterPro" id="IPR036236">
    <property type="entry name" value="Znf_C2H2_sf"/>
</dbReference>
<dbReference type="AlphaFoldDB" id="A0A9P6EYL3"/>
<feature type="non-terminal residue" evidence="12">
    <location>
        <position position="1"/>
    </location>
</feature>
<dbReference type="EMBL" id="JAABOA010007758">
    <property type="protein sequence ID" value="KAF9537896.1"/>
    <property type="molecule type" value="Genomic_DNA"/>
</dbReference>
<keyword evidence="6" id="KW-0805">Transcription regulation</keyword>
<dbReference type="InterPro" id="IPR013087">
    <property type="entry name" value="Znf_C2H2_type"/>
</dbReference>
<dbReference type="OrthoDB" id="6365676at2759"/>
<evidence type="ECO:0000259" key="11">
    <source>
        <dbReference type="PROSITE" id="PS50157"/>
    </source>
</evidence>
<accession>A0A9P6EYL3</accession>
<dbReference type="Proteomes" id="UP000780801">
    <property type="component" value="Unassembled WGS sequence"/>
</dbReference>
<keyword evidence="3" id="KW-0677">Repeat</keyword>
<proteinExistence type="predicted"/>
<evidence type="ECO:0000256" key="6">
    <source>
        <dbReference type="ARBA" id="ARBA00023015"/>
    </source>
</evidence>
<keyword evidence="8" id="KW-0539">Nucleus</keyword>
<feature type="compositionally biased region" description="Low complexity" evidence="10">
    <location>
        <begin position="58"/>
        <end position="69"/>
    </location>
</feature>
<reference evidence="12" key="1">
    <citation type="journal article" date="2020" name="Fungal Divers.">
        <title>Resolving the Mortierellaceae phylogeny through synthesis of multi-gene phylogenetics and phylogenomics.</title>
        <authorList>
            <person name="Vandepol N."/>
            <person name="Liber J."/>
            <person name="Desiro A."/>
            <person name="Na H."/>
            <person name="Kennedy M."/>
            <person name="Barry K."/>
            <person name="Grigoriev I.V."/>
            <person name="Miller A.N."/>
            <person name="O'Donnell K."/>
            <person name="Stajich J.E."/>
            <person name="Bonito G."/>
        </authorList>
    </citation>
    <scope>NUCLEOTIDE SEQUENCE</scope>
    <source>
        <strain evidence="12">KOD1015</strain>
    </source>
</reference>
<feature type="compositionally biased region" description="Basic residues" evidence="10">
    <location>
        <begin position="39"/>
        <end position="50"/>
    </location>
</feature>
<dbReference type="GO" id="GO:0000978">
    <property type="term" value="F:RNA polymerase II cis-regulatory region sequence-specific DNA binding"/>
    <property type="evidence" value="ECO:0007669"/>
    <property type="project" value="TreeGrafter"/>
</dbReference>
<feature type="domain" description="C2H2-type" evidence="11">
    <location>
        <begin position="16"/>
        <end position="45"/>
    </location>
</feature>
<dbReference type="GO" id="GO:0008270">
    <property type="term" value="F:zinc ion binding"/>
    <property type="evidence" value="ECO:0007669"/>
    <property type="project" value="UniProtKB-KW"/>
</dbReference>
<evidence type="ECO:0000256" key="5">
    <source>
        <dbReference type="ARBA" id="ARBA00022833"/>
    </source>
</evidence>
<evidence type="ECO:0000256" key="8">
    <source>
        <dbReference type="ARBA" id="ARBA00023242"/>
    </source>
</evidence>
<dbReference type="InterPro" id="IPR051007">
    <property type="entry name" value="creA/MIG_C2H2-ZnF"/>
</dbReference>
<comment type="caution">
    <text evidence="12">The sequence shown here is derived from an EMBL/GenBank/DDBJ whole genome shotgun (WGS) entry which is preliminary data.</text>
</comment>
<evidence type="ECO:0000313" key="13">
    <source>
        <dbReference type="Proteomes" id="UP000780801"/>
    </source>
</evidence>
<evidence type="ECO:0000256" key="4">
    <source>
        <dbReference type="ARBA" id="ARBA00022771"/>
    </source>
</evidence>